<evidence type="ECO:0000259" key="3">
    <source>
        <dbReference type="Pfam" id="PF20151"/>
    </source>
</evidence>
<feature type="compositionally biased region" description="Basic and acidic residues" evidence="1">
    <location>
        <begin position="309"/>
        <end position="326"/>
    </location>
</feature>
<evidence type="ECO:0000313" key="5">
    <source>
        <dbReference type="Proteomes" id="UP000027222"/>
    </source>
</evidence>
<dbReference type="InterPro" id="IPR045340">
    <property type="entry name" value="DUF6533"/>
</dbReference>
<keyword evidence="2" id="KW-0812">Transmembrane</keyword>
<feature type="transmembrane region" description="Helical" evidence="2">
    <location>
        <begin position="214"/>
        <end position="234"/>
    </location>
</feature>
<feature type="domain" description="DUF6533" evidence="3">
    <location>
        <begin position="36"/>
        <end position="79"/>
    </location>
</feature>
<reference evidence="5" key="1">
    <citation type="journal article" date="2014" name="Proc. Natl. Acad. Sci. U.S.A.">
        <title>Extensive sampling of basidiomycete genomes demonstrates inadequacy of the white-rot/brown-rot paradigm for wood decay fungi.</title>
        <authorList>
            <person name="Riley R."/>
            <person name="Salamov A.A."/>
            <person name="Brown D.W."/>
            <person name="Nagy L.G."/>
            <person name="Floudas D."/>
            <person name="Held B.W."/>
            <person name="Levasseur A."/>
            <person name="Lombard V."/>
            <person name="Morin E."/>
            <person name="Otillar R."/>
            <person name="Lindquist E.A."/>
            <person name="Sun H."/>
            <person name="LaButti K.M."/>
            <person name="Schmutz J."/>
            <person name="Jabbour D."/>
            <person name="Luo H."/>
            <person name="Baker S.E."/>
            <person name="Pisabarro A.G."/>
            <person name="Walton J.D."/>
            <person name="Blanchette R.A."/>
            <person name="Henrissat B."/>
            <person name="Martin F."/>
            <person name="Cullen D."/>
            <person name="Hibbett D.S."/>
            <person name="Grigoriev I.V."/>
        </authorList>
    </citation>
    <scope>NUCLEOTIDE SEQUENCE [LARGE SCALE GENOMIC DNA]</scope>
    <source>
        <strain evidence="5">CBS 339.88</strain>
    </source>
</reference>
<proteinExistence type="predicted"/>
<feature type="transmembrane region" description="Helical" evidence="2">
    <location>
        <begin position="107"/>
        <end position="126"/>
    </location>
</feature>
<dbReference type="STRING" id="685588.A0A067SYL2"/>
<feature type="transmembrane region" description="Helical" evidence="2">
    <location>
        <begin position="179"/>
        <end position="202"/>
    </location>
</feature>
<dbReference type="HOGENOM" id="CLU_035509_10_2_1"/>
<feature type="transmembrane region" description="Helical" evidence="2">
    <location>
        <begin position="138"/>
        <end position="159"/>
    </location>
</feature>
<evidence type="ECO:0000313" key="4">
    <source>
        <dbReference type="EMBL" id="KDR75167.1"/>
    </source>
</evidence>
<dbReference type="Proteomes" id="UP000027222">
    <property type="component" value="Unassembled WGS sequence"/>
</dbReference>
<organism evidence="4 5">
    <name type="scientific">Galerina marginata (strain CBS 339.88)</name>
    <dbReference type="NCBI Taxonomy" id="685588"/>
    <lineage>
        <taxon>Eukaryota</taxon>
        <taxon>Fungi</taxon>
        <taxon>Dikarya</taxon>
        <taxon>Basidiomycota</taxon>
        <taxon>Agaricomycotina</taxon>
        <taxon>Agaricomycetes</taxon>
        <taxon>Agaricomycetidae</taxon>
        <taxon>Agaricales</taxon>
        <taxon>Agaricineae</taxon>
        <taxon>Strophariaceae</taxon>
        <taxon>Galerina</taxon>
    </lineage>
</organism>
<gene>
    <name evidence="4" type="ORF">GALMADRAFT_249111</name>
</gene>
<evidence type="ECO:0000256" key="2">
    <source>
        <dbReference type="SAM" id="Phobius"/>
    </source>
</evidence>
<dbReference type="EMBL" id="KL142381">
    <property type="protein sequence ID" value="KDR75167.1"/>
    <property type="molecule type" value="Genomic_DNA"/>
</dbReference>
<keyword evidence="2" id="KW-1133">Transmembrane helix</keyword>
<feature type="transmembrane region" description="Helical" evidence="2">
    <location>
        <begin position="246"/>
        <end position="267"/>
    </location>
</feature>
<keyword evidence="5" id="KW-1185">Reference proteome</keyword>
<dbReference type="OrthoDB" id="2637653at2759"/>
<accession>A0A067SYL2</accession>
<keyword evidence="2" id="KW-0472">Membrane</keyword>
<protein>
    <recommendedName>
        <fullName evidence="3">DUF6533 domain-containing protein</fullName>
    </recommendedName>
</protein>
<sequence length="340" mass="38366">MSALLFWSRANDGQPLYSPYRSESVAAGAQAVNRSSVAALAFLVWDILITVDDEVKLIWPRTWSYTKYVYFIVRYLPLMVQISILLIGSELTPHFHFTPHDCYIWQIYQGAAASTIIATVDTVLILRVHALYHGYRIIRHIVAVFYFLEIVGMAVGLALALPGVTYDDLCLVVGVPHSLIIYGASSIIFQFFLFGLTLYKFFQAARSGWGDVPLIVLLMRDGTWAFFLLFFVYVGQIGLYGLRNHAFAGVLYGWLLTAFSFCGYRILLNLNRLAEHTSGGSRGRTSNTHRTDTNIQFSTQQFDSRRETYAHDESYELSRPGRDGGRTFESSQISTLSLGK</sequence>
<feature type="compositionally biased region" description="Polar residues" evidence="1">
    <location>
        <begin position="328"/>
        <end position="340"/>
    </location>
</feature>
<evidence type="ECO:0000256" key="1">
    <source>
        <dbReference type="SAM" id="MobiDB-lite"/>
    </source>
</evidence>
<feature type="region of interest" description="Disordered" evidence="1">
    <location>
        <begin position="309"/>
        <end position="340"/>
    </location>
</feature>
<dbReference type="AlphaFoldDB" id="A0A067SYL2"/>
<feature type="transmembrane region" description="Helical" evidence="2">
    <location>
        <begin position="68"/>
        <end position="87"/>
    </location>
</feature>
<dbReference type="Pfam" id="PF20151">
    <property type="entry name" value="DUF6533"/>
    <property type="match status" value="1"/>
</dbReference>
<name>A0A067SYL2_GALM3</name>